<dbReference type="AlphaFoldDB" id="A0A8H3I6K5"/>
<proteinExistence type="predicted"/>
<keyword evidence="3" id="KW-1185">Reference proteome</keyword>
<comment type="caution">
    <text evidence="2">The sequence shown here is derived from an EMBL/GenBank/DDBJ whole genome shotgun (WGS) entry which is preliminary data.</text>
</comment>
<dbReference type="Pfam" id="PF00583">
    <property type="entry name" value="Acetyltransf_1"/>
    <property type="match status" value="1"/>
</dbReference>
<dbReference type="InterPro" id="IPR016181">
    <property type="entry name" value="Acyl_CoA_acyltransferase"/>
</dbReference>
<dbReference type="InterPro" id="IPR052523">
    <property type="entry name" value="Trichothecene_AcTrans"/>
</dbReference>
<evidence type="ECO:0000313" key="2">
    <source>
        <dbReference type="EMBL" id="CAF9916792.1"/>
    </source>
</evidence>
<name>A0A8H3I6K5_9LECA</name>
<dbReference type="SUPFAM" id="SSF55729">
    <property type="entry name" value="Acyl-CoA N-acyltransferases (Nat)"/>
    <property type="match status" value="1"/>
</dbReference>
<feature type="domain" description="N-acetyltransferase" evidence="1">
    <location>
        <begin position="108"/>
        <end position="163"/>
    </location>
</feature>
<dbReference type="Gene3D" id="3.40.630.30">
    <property type="match status" value="1"/>
</dbReference>
<evidence type="ECO:0000259" key="1">
    <source>
        <dbReference type="Pfam" id="PF00583"/>
    </source>
</evidence>
<protein>
    <recommendedName>
        <fullName evidence="1">N-acetyltransferase domain-containing protein</fullName>
    </recommendedName>
</protein>
<dbReference type="OrthoDB" id="2832510at2759"/>
<evidence type="ECO:0000313" key="3">
    <source>
        <dbReference type="Proteomes" id="UP000664203"/>
    </source>
</evidence>
<dbReference type="Proteomes" id="UP000664203">
    <property type="component" value="Unassembled WGS sequence"/>
</dbReference>
<dbReference type="CDD" id="cd04301">
    <property type="entry name" value="NAT_SF"/>
    <property type="match status" value="1"/>
</dbReference>
<reference evidence="2" key="1">
    <citation type="submission" date="2021-03" db="EMBL/GenBank/DDBJ databases">
        <authorList>
            <person name="Tagirdzhanova G."/>
        </authorList>
    </citation>
    <scope>NUCLEOTIDE SEQUENCE</scope>
</reference>
<organism evidence="2 3">
    <name type="scientific">Alectoria fallacina</name>
    <dbReference type="NCBI Taxonomy" id="1903189"/>
    <lineage>
        <taxon>Eukaryota</taxon>
        <taxon>Fungi</taxon>
        <taxon>Dikarya</taxon>
        <taxon>Ascomycota</taxon>
        <taxon>Pezizomycotina</taxon>
        <taxon>Lecanoromycetes</taxon>
        <taxon>OSLEUM clade</taxon>
        <taxon>Lecanoromycetidae</taxon>
        <taxon>Lecanorales</taxon>
        <taxon>Lecanorineae</taxon>
        <taxon>Parmeliaceae</taxon>
        <taxon>Alectoria</taxon>
    </lineage>
</organism>
<dbReference type="InterPro" id="IPR000182">
    <property type="entry name" value="GNAT_dom"/>
</dbReference>
<gene>
    <name evidence="2" type="ORF">ALECFALPRED_010869</name>
</gene>
<dbReference type="EMBL" id="CAJPDR010000093">
    <property type="protein sequence ID" value="CAF9916792.1"/>
    <property type="molecule type" value="Genomic_DNA"/>
</dbReference>
<dbReference type="PANTHER" id="PTHR42791">
    <property type="entry name" value="GNAT FAMILY ACETYLTRANSFERASE"/>
    <property type="match status" value="1"/>
</dbReference>
<dbReference type="PANTHER" id="PTHR42791:SF1">
    <property type="entry name" value="N-ACETYLTRANSFERASE DOMAIN-CONTAINING PROTEIN"/>
    <property type="match status" value="1"/>
</dbReference>
<dbReference type="GO" id="GO:0016747">
    <property type="term" value="F:acyltransferase activity, transferring groups other than amino-acyl groups"/>
    <property type="evidence" value="ECO:0007669"/>
    <property type="project" value="InterPro"/>
</dbReference>
<accession>A0A8H3I6K5</accession>
<sequence length="218" mass="24973">MPLELRPMAKEDAQEAAALSTASYENNPFRAILLPTGMSDGRIDRIVEKRQKAIDDPDKYVLKVVDTDNNDKMAGCAVWEYTEAMTNEDWERAKEEALSAYPEARMDILGDFLLKTQDSKSRIMGHSRWWELIALTTLPIYQRRGVGSMLMKWGTDKLEEMKVPGFIVSSDQGYGLYLKHCFKEIDRWETDLSRWPPGQGMYKNVFLTRMPLGYAASS</sequence>